<reference evidence="6 7" key="1">
    <citation type="submission" date="2019-07" db="EMBL/GenBank/DDBJ databases">
        <title>Whole genome shotgun sequence of Rhizobium naphthalenivorans NBRC 107585.</title>
        <authorList>
            <person name="Hosoyama A."/>
            <person name="Uohara A."/>
            <person name="Ohji S."/>
            <person name="Ichikawa N."/>
        </authorList>
    </citation>
    <scope>NUCLEOTIDE SEQUENCE [LARGE SCALE GENOMIC DNA]</scope>
    <source>
        <strain evidence="6 7">NBRC 107585</strain>
    </source>
</reference>
<dbReference type="SMART" id="SM00418">
    <property type="entry name" value="HTH_ARSR"/>
    <property type="match status" value="1"/>
</dbReference>
<dbReference type="CDD" id="cd00090">
    <property type="entry name" value="HTH_ARSR"/>
    <property type="match status" value="1"/>
</dbReference>
<dbReference type="GO" id="GO:0003677">
    <property type="term" value="F:DNA binding"/>
    <property type="evidence" value="ECO:0007669"/>
    <property type="project" value="UniProtKB-KW"/>
</dbReference>
<dbReference type="Pfam" id="PF12840">
    <property type="entry name" value="HTH_20"/>
    <property type="match status" value="1"/>
</dbReference>
<evidence type="ECO:0000313" key="7">
    <source>
        <dbReference type="Proteomes" id="UP000321717"/>
    </source>
</evidence>
<evidence type="ECO:0000256" key="3">
    <source>
        <dbReference type="ARBA" id="ARBA00023163"/>
    </source>
</evidence>
<evidence type="ECO:0000259" key="5">
    <source>
        <dbReference type="PROSITE" id="PS50987"/>
    </source>
</evidence>
<dbReference type="Proteomes" id="UP000321717">
    <property type="component" value="Unassembled WGS sequence"/>
</dbReference>
<organism evidence="6 7">
    <name type="scientific">Ciceribacter naphthalenivorans</name>
    <dbReference type="NCBI Taxonomy" id="1118451"/>
    <lineage>
        <taxon>Bacteria</taxon>
        <taxon>Pseudomonadati</taxon>
        <taxon>Pseudomonadota</taxon>
        <taxon>Alphaproteobacteria</taxon>
        <taxon>Hyphomicrobiales</taxon>
        <taxon>Rhizobiaceae</taxon>
        <taxon>Ciceribacter</taxon>
    </lineage>
</organism>
<dbReference type="AlphaFoldDB" id="A0A512HMW1"/>
<accession>A0A512HMW1</accession>
<dbReference type="SUPFAM" id="SSF46785">
    <property type="entry name" value="Winged helix' DNA-binding domain"/>
    <property type="match status" value="1"/>
</dbReference>
<proteinExistence type="predicted"/>
<keyword evidence="1" id="KW-0805">Transcription regulation</keyword>
<feature type="region of interest" description="Disordered" evidence="4">
    <location>
        <begin position="103"/>
        <end position="152"/>
    </location>
</feature>
<keyword evidence="7" id="KW-1185">Reference proteome</keyword>
<evidence type="ECO:0000313" key="6">
    <source>
        <dbReference type="EMBL" id="GEO86781.1"/>
    </source>
</evidence>
<dbReference type="OrthoDB" id="9790747at2"/>
<keyword evidence="2" id="KW-0238">DNA-binding</keyword>
<dbReference type="PANTHER" id="PTHR33154">
    <property type="entry name" value="TRANSCRIPTIONAL REGULATOR, ARSR FAMILY"/>
    <property type="match status" value="1"/>
</dbReference>
<dbReference type="InterPro" id="IPR036388">
    <property type="entry name" value="WH-like_DNA-bd_sf"/>
</dbReference>
<dbReference type="InterPro" id="IPR051081">
    <property type="entry name" value="HTH_MetalResp_TranReg"/>
</dbReference>
<dbReference type="GO" id="GO:0003700">
    <property type="term" value="F:DNA-binding transcription factor activity"/>
    <property type="evidence" value="ECO:0007669"/>
    <property type="project" value="InterPro"/>
</dbReference>
<protein>
    <recommendedName>
        <fullName evidence="5">HTH arsR-type domain-containing protein</fullName>
    </recommendedName>
</protein>
<dbReference type="RefSeq" id="WP_147181666.1">
    <property type="nucleotide sequence ID" value="NZ_BJZP01000024.1"/>
</dbReference>
<dbReference type="InterPro" id="IPR036390">
    <property type="entry name" value="WH_DNA-bd_sf"/>
</dbReference>
<dbReference type="PROSITE" id="PS50987">
    <property type="entry name" value="HTH_ARSR_2"/>
    <property type="match status" value="1"/>
</dbReference>
<keyword evidence="3" id="KW-0804">Transcription</keyword>
<evidence type="ECO:0000256" key="1">
    <source>
        <dbReference type="ARBA" id="ARBA00023015"/>
    </source>
</evidence>
<evidence type="ECO:0000256" key="4">
    <source>
        <dbReference type="SAM" id="MobiDB-lite"/>
    </source>
</evidence>
<dbReference type="InterPro" id="IPR011991">
    <property type="entry name" value="ArsR-like_HTH"/>
</dbReference>
<evidence type="ECO:0000256" key="2">
    <source>
        <dbReference type="ARBA" id="ARBA00023125"/>
    </source>
</evidence>
<feature type="domain" description="HTH arsR-type" evidence="5">
    <location>
        <begin position="9"/>
        <end position="103"/>
    </location>
</feature>
<dbReference type="NCBIfam" id="NF033788">
    <property type="entry name" value="HTH_metalloreg"/>
    <property type="match status" value="1"/>
</dbReference>
<dbReference type="InterPro" id="IPR001845">
    <property type="entry name" value="HTH_ArsR_DNA-bd_dom"/>
</dbReference>
<sequence>MKKQTKKKISGKDERRVQQVFQALSAPPRRAILKYLTASGLTAGEIASHFDMAKPSISQHLTILETAGLITREKRGQFVHYALARTTLMDILSGFIAEFSTAESAAQQQAKAKPDTPGSRLNPKPKAGPDETIASAEPEPEAKPTPAQMSMF</sequence>
<comment type="caution">
    <text evidence="6">The sequence shown here is derived from an EMBL/GenBank/DDBJ whole genome shotgun (WGS) entry which is preliminary data.</text>
</comment>
<dbReference type="Gene3D" id="1.10.10.10">
    <property type="entry name" value="Winged helix-like DNA-binding domain superfamily/Winged helix DNA-binding domain"/>
    <property type="match status" value="1"/>
</dbReference>
<dbReference type="PANTHER" id="PTHR33154:SF33">
    <property type="entry name" value="TRANSCRIPTIONAL REPRESSOR SDPR"/>
    <property type="match status" value="1"/>
</dbReference>
<gene>
    <name evidence="6" type="ORF">RNA01_37130</name>
</gene>
<dbReference type="PRINTS" id="PR00778">
    <property type="entry name" value="HTHARSR"/>
</dbReference>
<name>A0A512HMW1_9HYPH</name>
<dbReference type="EMBL" id="BJZP01000024">
    <property type="protein sequence ID" value="GEO86781.1"/>
    <property type="molecule type" value="Genomic_DNA"/>
</dbReference>